<evidence type="ECO:0000313" key="2">
    <source>
        <dbReference type="Proteomes" id="UP001139494"/>
    </source>
</evidence>
<keyword evidence="2" id="KW-1185">Reference proteome</keyword>
<sequence>MLDSCRWLAPEVKRPDRIGSFYEEHLSVPVAADSDRERVLDVGGGSELRLRRPDGVPRGGLHTHYALSCPADAYERWFERLSAAFDLQEVDFGSMRSLYFYDPAGNCVEIGGTDDVQGGGEPTLSGLFEVVLEVESLPDAEEFYADLGFEVVDRGENRRRTRLTTGAFDIELWEPHLGLADARGGVHVDIGIGTADPEAVAGAVAGRTTKRETVADSVRIRDPDGHYLTLLG</sequence>
<name>A0A9R1D6P8_9EURY</name>
<dbReference type="SUPFAM" id="SSF54593">
    <property type="entry name" value="Glyoxalase/Bleomycin resistance protein/Dihydroxybiphenyl dioxygenase"/>
    <property type="match status" value="2"/>
</dbReference>
<dbReference type="Proteomes" id="UP001139494">
    <property type="component" value="Unassembled WGS sequence"/>
</dbReference>
<dbReference type="CDD" id="cd06587">
    <property type="entry name" value="VOC"/>
    <property type="match status" value="2"/>
</dbReference>
<evidence type="ECO:0000313" key="1">
    <source>
        <dbReference type="EMBL" id="MCQ4333397.1"/>
    </source>
</evidence>
<dbReference type="InterPro" id="IPR029068">
    <property type="entry name" value="Glyas_Bleomycin-R_OHBP_Dase"/>
</dbReference>
<accession>A0A9R1D6P8</accession>
<protein>
    <submittedName>
        <fullName evidence="1">Fosmidomycin resistance protein</fullName>
    </submittedName>
</protein>
<gene>
    <name evidence="1" type="ORF">KM295_07870</name>
</gene>
<dbReference type="Gene3D" id="3.10.180.10">
    <property type="entry name" value="2,3-Dihydroxybiphenyl 1,2-Dioxygenase, domain 1"/>
    <property type="match status" value="2"/>
</dbReference>
<organism evidence="1 2">
    <name type="scientific">Natronomonas aquatica</name>
    <dbReference type="NCBI Taxonomy" id="2841590"/>
    <lineage>
        <taxon>Archaea</taxon>
        <taxon>Methanobacteriati</taxon>
        <taxon>Methanobacteriota</taxon>
        <taxon>Stenosarchaea group</taxon>
        <taxon>Halobacteria</taxon>
        <taxon>Halobacteriales</taxon>
        <taxon>Natronomonadaceae</taxon>
        <taxon>Natronomonas</taxon>
    </lineage>
</organism>
<dbReference type="AlphaFoldDB" id="A0A9R1D6P8"/>
<dbReference type="RefSeq" id="WP_256029420.1">
    <property type="nucleotide sequence ID" value="NZ_JAHLKM010000007.1"/>
</dbReference>
<proteinExistence type="predicted"/>
<reference evidence="1" key="1">
    <citation type="journal article" date="2023" name="Front. Microbiol.">
        <title>Genomic-based phylogenetic and metabolic analyses of the genus Natronomonas, and description of Natronomonas aquatica sp. nov.</title>
        <authorList>
            <person name="Garcia-Roldan A."/>
            <person name="Duran-Viseras A."/>
            <person name="de la Haba R.R."/>
            <person name="Corral P."/>
            <person name="Sanchez-Porro C."/>
            <person name="Ventosa A."/>
        </authorList>
    </citation>
    <scope>NUCLEOTIDE SEQUENCE</scope>
    <source>
        <strain evidence="1">F2-12</strain>
    </source>
</reference>
<comment type="caution">
    <text evidence="1">The sequence shown here is derived from an EMBL/GenBank/DDBJ whole genome shotgun (WGS) entry which is preliminary data.</text>
</comment>
<dbReference type="EMBL" id="JAHLKM010000007">
    <property type="protein sequence ID" value="MCQ4333397.1"/>
    <property type="molecule type" value="Genomic_DNA"/>
</dbReference>